<comment type="caution">
    <text evidence="5">The sequence shown here is derived from an EMBL/GenBank/DDBJ whole genome shotgun (WGS) entry which is preliminary data.</text>
</comment>
<evidence type="ECO:0000313" key="6">
    <source>
        <dbReference type="Proteomes" id="UP000318995"/>
    </source>
</evidence>
<evidence type="ECO:0000256" key="3">
    <source>
        <dbReference type="SAM" id="SignalP"/>
    </source>
</evidence>
<feature type="transmembrane region" description="Helical" evidence="2">
    <location>
        <begin position="376"/>
        <end position="395"/>
    </location>
</feature>
<keyword evidence="2" id="KW-1133">Transmembrane helix</keyword>
<proteinExistence type="inferred from homology"/>
<name>A0A5C5WBN6_9BACT</name>
<feature type="transmembrane region" description="Helical" evidence="2">
    <location>
        <begin position="114"/>
        <end position="138"/>
    </location>
</feature>
<evidence type="ECO:0000313" key="5">
    <source>
        <dbReference type="EMBL" id="TWT48316.1"/>
    </source>
</evidence>
<feature type="domain" description="Prepilin type IV endopeptidase peptidase" evidence="4">
    <location>
        <begin position="281"/>
        <end position="363"/>
    </location>
</feature>
<dbReference type="InterPro" id="IPR050882">
    <property type="entry name" value="Prepilin_peptidase/N-MTase"/>
</dbReference>
<feature type="transmembrane region" description="Helical" evidence="2">
    <location>
        <begin position="144"/>
        <end position="165"/>
    </location>
</feature>
<evidence type="ECO:0000256" key="1">
    <source>
        <dbReference type="ARBA" id="ARBA00005801"/>
    </source>
</evidence>
<dbReference type="OrthoDB" id="9789291at2"/>
<feature type="transmembrane region" description="Helical" evidence="2">
    <location>
        <begin position="350"/>
        <end position="369"/>
    </location>
</feature>
<keyword evidence="2" id="KW-0472">Membrane</keyword>
<dbReference type="GO" id="GO:0004190">
    <property type="term" value="F:aspartic-type endopeptidase activity"/>
    <property type="evidence" value="ECO:0007669"/>
    <property type="project" value="InterPro"/>
</dbReference>
<evidence type="ECO:0000256" key="2">
    <source>
        <dbReference type="SAM" id="Phobius"/>
    </source>
</evidence>
<feature type="transmembrane region" description="Helical" evidence="2">
    <location>
        <begin position="72"/>
        <end position="93"/>
    </location>
</feature>
<feature type="transmembrane region" description="Helical" evidence="2">
    <location>
        <begin position="271"/>
        <end position="288"/>
    </location>
</feature>
<protein>
    <submittedName>
        <fullName evidence="5">Type IV leader peptidase family protein</fullName>
    </submittedName>
</protein>
<comment type="similarity">
    <text evidence="1">Belongs to the peptidase A24 family.</text>
</comment>
<dbReference type="EMBL" id="SJPH01000001">
    <property type="protein sequence ID" value="TWT48316.1"/>
    <property type="molecule type" value="Genomic_DNA"/>
</dbReference>
<dbReference type="GO" id="GO:0005886">
    <property type="term" value="C:plasma membrane"/>
    <property type="evidence" value="ECO:0007669"/>
    <property type="project" value="TreeGrafter"/>
</dbReference>
<feature type="transmembrane region" description="Helical" evidence="2">
    <location>
        <begin position="401"/>
        <end position="426"/>
    </location>
</feature>
<feature type="signal peptide" evidence="3">
    <location>
        <begin position="1"/>
        <end position="22"/>
    </location>
</feature>
<keyword evidence="6" id="KW-1185">Reference proteome</keyword>
<feature type="chain" id="PRO_5022928410" evidence="3">
    <location>
        <begin position="23"/>
        <end position="439"/>
    </location>
</feature>
<feature type="domain" description="Prepilin type IV endopeptidase peptidase" evidence="4">
    <location>
        <begin position="126"/>
        <end position="168"/>
    </location>
</feature>
<dbReference type="Gene3D" id="1.20.120.1220">
    <property type="match status" value="1"/>
</dbReference>
<dbReference type="InterPro" id="IPR000045">
    <property type="entry name" value="Prepilin_IV_endopep_pep"/>
</dbReference>
<gene>
    <name evidence="5" type="ORF">Pla111_00790</name>
</gene>
<dbReference type="PANTHER" id="PTHR30487:SF0">
    <property type="entry name" value="PREPILIN LEADER PEPTIDASE_N-METHYLTRANSFERASE-RELATED"/>
    <property type="match status" value="1"/>
</dbReference>
<organism evidence="5 6">
    <name type="scientific">Botrimarina hoheduenensis</name>
    <dbReference type="NCBI Taxonomy" id="2528000"/>
    <lineage>
        <taxon>Bacteria</taxon>
        <taxon>Pseudomonadati</taxon>
        <taxon>Planctomycetota</taxon>
        <taxon>Planctomycetia</taxon>
        <taxon>Pirellulales</taxon>
        <taxon>Lacipirellulaceae</taxon>
        <taxon>Botrimarina</taxon>
    </lineage>
</organism>
<accession>A0A5C5WBN6</accession>
<reference evidence="5 6" key="1">
    <citation type="submission" date="2019-02" db="EMBL/GenBank/DDBJ databases">
        <title>Deep-cultivation of Planctomycetes and their phenomic and genomic characterization uncovers novel biology.</title>
        <authorList>
            <person name="Wiegand S."/>
            <person name="Jogler M."/>
            <person name="Boedeker C."/>
            <person name="Pinto D."/>
            <person name="Vollmers J."/>
            <person name="Rivas-Marin E."/>
            <person name="Kohn T."/>
            <person name="Peeters S.H."/>
            <person name="Heuer A."/>
            <person name="Rast P."/>
            <person name="Oberbeckmann S."/>
            <person name="Bunk B."/>
            <person name="Jeske O."/>
            <person name="Meyerdierks A."/>
            <person name="Storesund J.E."/>
            <person name="Kallscheuer N."/>
            <person name="Luecker S."/>
            <person name="Lage O.M."/>
            <person name="Pohl T."/>
            <person name="Merkel B.J."/>
            <person name="Hornburger P."/>
            <person name="Mueller R.-W."/>
            <person name="Bruemmer F."/>
            <person name="Labrenz M."/>
            <person name="Spormann A.M."/>
            <person name="Op Den Camp H."/>
            <person name="Overmann J."/>
            <person name="Amann R."/>
            <person name="Jetten M.S.M."/>
            <person name="Mascher T."/>
            <person name="Medema M.H."/>
            <person name="Devos D.P."/>
            <person name="Kaster A.-K."/>
            <person name="Ovreas L."/>
            <person name="Rohde M."/>
            <person name="Galperin M.Y."/>
            <person name="Jogler C."/>
        </authorList>
    </citation>
    <scope>NUCLEOTIDE SEQUENCE [LARGE SCALE GENOMIC DNA]</scope>
    <source>
        <strain evidence="5 6">Pla111</strain>
    </source>
</reference>
<keyword evidence="3" id="KW-0732">Signal</keyword>
<keyword evidence="2" id="KW-0812">Transmembrane</keyword>
<sequence precursor="true">MSFALLTLVFLLSAAAASLGNAAVYEFAWNARRVSPWQPAAEGVAQRNGLDRVPILGWLRLRRDHKVLGRGFWVRPLLVELGFATAMTWLAWWEVLRAGLVTPQIGAPLDAASLATPLLATLAAHLVLAWLMLVASLIDVDEKTIPDAITVPGTLLGLLLIALLPGGHLPNVEARYTAPAVGVPLQTGGKPLDDGLGNNVWLEPTHVTAPLDWPATLVGGQGHGVSLGIGLGCYALWCFALTPRYWRTRHGYARGLGLLLRRVGRSLRTRPLREIFLGGVLGITTVWFTGGAAWQGLLTALVGMVLAGAIVWSVRIIGSLALGREAMGFGDVTLMMMVGTFVGWQAGLLTFFLAPFAGLVVGIAQLVLCRDDEIPYGPFLCLATAAIVVRWGHVWPEAEKLFALGWIVPVVLLICLVMLGVLLGIWRVIKQRLLGMGDA</sequence>
<dbReference type="PANTHER" id="PTHR30487">
    <property type="entry name" value="TYPE 4 PREPILIN-LIKE PROTEINS LEADER PEPTIDE-PROCESSING ENZYME"/>
    <property type="match status" value="1"/>
</dbReference>
<dbReference type="Pfam" id="PF01478">
    <property type="entry name" value="Peptidase_A24"/>
    <property type="match status" value="2"/>
</dbReference>
<dbReference type="RefSeq" id="WP_146570307.1">
    <property type="nucleotide sequence ID" value="NZ_SJPH01000001.1"/>
</dbReference>
<evidence type="ECO:0000259" key="4">
    <source>
        <dbReference type="Pfam" id="PF01478"/>
    </source>
</evidence>
<dbReference type="AlphaFoldDB" id="A0A5C5WBN6"/>
<dbReference type="Proteomes" id="UP000318995">
    <property type="component" value="Unassembled WGS sequence"/>
</dbReference>
<dbReference type="GO" id="GO:0006465">
    <property type="term" value="P:signal peptide processing"/>
    <property type="evidence" value="ECO:0007669"/>
    <property type="project" value="TreeGrafter"/>
</dbReference>